<protein>
    <recommendedName>
        <fullName evidence="6">No apical meristem-associated C-terminal domain-containing protein</fullName>
    </recommendedName>
</protein>
<feature type="compositionally biased region" description="Basic and acidic residues" evidence="1">
    <location>
        <begin position="199"/>
        <end position="211"/>
    </location>
</feature>
<evidence type="ECO:0008006" key="6">
    <source>
        <dbReference type="Google" id="ProtNLM"/>
    </source>
</evidence>
<dbReference type="AlphaFoldDB" id="A0A5B0NNX5"/>
<proteinExistence type="predicted"/>
<sequence>MGSRTVATPLYTAESTSFGTPNLTGGRMTDNDTNGPADPSSVPDVPPGTSKPANATATEDEELDPTASGHTRSPGPSSKKNSKKRKMAKKELDPLGLASLMSEANSYRTKCFAAREAREKKKRETEKKRVKLEAARDKTAASLERRRIRVMEMEAQMKIKRFESEEIRNRISYMKELKALGHSKKEIKEFFDAQYGEGNAKEDDSSEDHISESSADSSSESGDESGEERTNGSGSEEE</sequence>
<dbReference type="PANTHER" id="PTHR33324">
    <property type="entry name" value="EXPRESSED PROTEIN"/>
    <property type="match status" value="1"/>
</dbReference>
<dbReference type="EMBL" id="VDEP01000177">
    <property type="protein sequence ID" value="KAA1125552.1"/>
    <property type="molecule type" value="Genomic_DNA"/>
</dbReference>
<dbReference type="PANTHER" id="PTHR33324:SF2">
    <property type="entry name" value="MYB_SANT-LIKE DNA-BINDING DOMAIN-CONTAINING PROTEIN"/>
    <property type="match status" value="1"/>
</dbReference>
<comment type="caution">
    <text evidence="2">The sequence shown here is derived from an EMBL/GenBank/DDBJ whole genome shotgun (WGS) entry which is preliminary data.</text>
</comment>
<feature type="compositionally biased region" description="Polar residues" evidence="1">
    <location>
        <begin position="13"/>
        <end position="23"/>
    </location>
</feature>
<dbReference type="Proteomes" id="UP000324748">
    <property type="component" value="Unassembled WGS sequence"/>
</dbReference>
<name>A0A5B0NNX5_PUCGR</name>
<feature type="region of interest" description="Disordered" evidence="1">
    <location>
        <begin position="1"/>
        <end position="97"/>
    </location>
</feature>
<evidence type="ECO:0000313" key="4">
    <source>
        <dbReference type="Proteomes" id="UP000324748"/>
    </source>
</evidence>
<evidence type="ECO:0000256" key="1">
    <source>
        <dbReference type="SAM" id="MobiDB-lite"/>
    </source>
</evidence>
<dbReference type="EMBL" id="VSWC01000092">
    <property type="protein sequence ID" value="KAA1090975.1"/>
    <property type="molecule type" value="Genomic_DNA"/>
</dbReference>
<dbReference type="OrthoDB" id="2506530at2759"/>
<gene>
    <name evidence="2" type="ORF">PGT21_019701</name>
    <name evidence="3" type="ORF">PGTUg99_018900</name>
</gene>
<dbReference type="Proteomes" id="UP000325313">
    <property type="component" value="Unassembled WGS sequence"/>
</dbReference>
<evidence type="ECO:0000313" key="3">
    <source>
        <dbReference type="EMBL" id="KAA1125552.1"/>
    </source>
</evidence>
<accession>A0A5B0NNX5</accession>
<keyword evidence="4" id="KW-1185">Reference proteome</keyword>
<evidence type="ECO:0000313" key="2">
    <source>
        <dbReference type="EMBL" id="KAA1090975.1"/>
    </source>
</evidence>
<evidence type="ECO:0000313" key="5">
    <source>
        <dbReference type="Proteomes" id="UP000325313"/>
    </source>
</evidence>
<organism evidence="2 4">
    <name type="scientific">Puccinia graminis f. sp. tritici</name>
    <dbReference type="NCBI Taxonomy" id="56615"/>
    <lineage>
        <taxon>Eukaryota</taxon>
        <taxon>Fungi</taxon>
        <taxon>Dikarya</taxon>
        <taxon>Basidiomycota</taxon>
        <taxon>Pucciniomycotina</taxon>
        <taxon>Pucciniomycetes</taxon>
        <taxon>Pucciniales</taxon>
        <taxon>Pucciniaceae</taxon>
        <taxon>Puccinia</taxon>
    </lineage>
</organism>
<reference evidence="4 5" key="1">
    <citation type="submission" date="2019-05" db="EMBL/GenBank/DDBJ databases">
        <title>Emergence of the Ug99 lineage of the wheat stem rust pathogen through somatic hybridization.</title>
        <authorList>
            <person name="Li F."/>
            <person name="Upadhyaya N.M."/>
            <person name="Sperschneider J."/>
            <person name="Matny O."/>
            <person name="Nguyen-Phuc H."/>
            <person name="Mago R."/>
            <person name="Raley C."/>
            <person name="Miller M.E."/>
            <person name="Silverstein K.A.T."/>
            <person name="Henningsen E."/>
            <person name="Hirsch C.D."/>
            <person name="Visser B."/>
            <person name="Pretorius Z.A."/>
            <person name="Steffenson B.J."/>
            <person name="Schwessinger B."/>
            <person name="Dodds P.N."/>
            <person name="Figueroa M."/>
        </authorList>
    </citation>
    <scope>NUCLEOTIDE SEQUENCE [LARGE SCALE GENOMIC DNA]</scope>
    <source>
        <strain evidence="2">21-0</strain>
        <strain evidence="3 5">Ug99</strain>
    </source>
</reference>
<feature type="region of interest" description="Disordered" evidence="1">
    <location>
        <begin position="195"/>
        <end position="238"/>
    </location>
</feature>
<feature type="region of interest" description="Disordered" evidence="1">
    <location>
        <begin position="115"/>
        <end position="141"/>
    </location>
</feature>